<dbReference type="PROSITE" id="PS50222">
    <property type="entry name" value="EF_HAND_2"/>
    <property type="match status" value="2"/>
</dbReference>
<dbReference type="FunFam" id="1.10.238.10:FF:000003">
    <property type="entry name" value="Calmodulin A"/>
    <property type="match status" value="1"/>
</dbReference>
<gene>
    <name evidence="5" type="primary">MLC2</name>
</gene>
<dbReference type="PANTHER" id="PTHR23048:SF49">
    <property type="entry name" value="FI08416P-RELATED"/>
    <property type="match status" value="1"/>
</dbReference>
<evidence type="ECO:0000259" key="4">
    <source>
        <dbReference type="PROSITE" id="PS50222"/>
    </source>
</evidence>
<dbReference type="EMBL" id="BT080423">
    <property type="protein sequence ID" value="ACO14847.1"/>
    <property type="molecule type" value="mRNA"/>
</dbReference>
<feature type="domain" description="EF-hand" evidence="4">
    <location>
        <begin position="83"/>
        <end position="118"/>
    </location>
</feature>
<name>C1C0P4_CALCM</name>
<dbReference type="InterPro" id="IPR011992">
    <property type="entry name" value="EF-hand-dom_pair"/>
</dbReference>
<protein>
    <submittedName>
        <fullName evidence="5">Myosin-2 essential light chain</fullName>
    </submittedName>
</protein>
<dbReference type="PANTHER" id="PTHR23048">
    <property type="entry name" value="MYOSIN LIGHT CHAIN 1, 3"/>
    <property type="match status" value="1"/>
</dbReference>
<dbReference type="InterPro" id="IPR050230">
    <property type="entry name" value="CALM/Myosin/TropC-like"/>
</dbReference>
<dbReference type="Gene3D" id="1.10.238.10">
    <property type="entry name" value="EF-hand"/>
    <property type="match status" value="2"/>
</dbReference>
<sequence length="154" mass="17268">MTVKTNFSDDQIAEFQEAFMLFDTEGDGMIPANQVGEVLRALGQNPTEAEVKRLVQNQKTEGRVTFETFIPILQAVSSKPVTDTMEDFVEGLRRFDKDGNGFISSAELRHLLTSLGEKMTEDDVDSLIHGQEDSSGNINYEEFVKMVLANYTSY</sequence>
<keyword evidence="1" id="KW-0677">Repeat</keyword>
<evidence type="ECO:0000256" key="2">
    <source>
        <dbReference type="ARBA" id="ARBA00022837"/>
    </source>
</evidence>
<dbReference type="SUPFAM" id="SSF47473">
    <property type="entry name" value="EF-hand"/>
    <property type="match status" value="1"/>
</dbReference>
<evidence type="ECO:0000256" key="3">
    <source>
        <dbReference type="ARBA" id="ARBA00037722"/>
    </source>
</evidence>
<reference evidence="5" key="1">
    <citation type="submission" date="2009-03" db="EMBL/GenBank/DDBJ databases">
        <title>Caligus clemensi ESTs and full-length cDNAs.</title>
        <authorList>
            <person name="Yasuike M."/>
            <person name="von Schalburg K."/>
            <person name="Cooper G."/>
            <person name="Leong J."/>
            <person name="Jones S.R.M."/>
            <person name="Koop B.F."/>
        </authorList>
    </citation>
    <scope>NUCLEOTIDE SEQUENCE</scope>
    <source>
        <tissue evidence="5">Whole</tissue>
    </source>
</reference>
<accession>C1C0P4</accession>
<evidence type="ECO:0000256" key="1">
    <source>
        <dbReference type="ARBA" id="ARBA00022737"/>
    </source>
</evidence>
<dbReference type="GO" id="GO:0005509">
    <property type="term" value="F:calcium ion binding"/>
    <property type="evidence" value="ECO:0007669"/>
    <property type="project" value="InterPro"/>
</dbReference>
<proteinExistence type="evidence at transcript level"/>
<dbReference type="InterPro" id="IPR002048">
    <property type="entry name" value="EF_hand_dom"/>
</dbReference>
<evidence type="ECO:0000313" key="5">
    <source>
        <dbReference type="EMBL" id="ACO14847.1"/>
    </source>
</evidence>
<dbReference type="GO" id="GO:0016460">
    <property type="term" value="C:myosin II complex"/>
    <property type="evidence" value="ECO:0007669"/>
    <property type="project" value="TreeGrafter"/>
</dbReference>
<feature type="domain" description="EF-hand" evidence="4">
    <location>
        <begin position="10"/>
        <end position="45"/>
    </location>
</feature>
<dbReference type="CDD" id="cd00051">
    <property type="entry name" value="EFh"/>
    <property type="match status" value="1"/>
</dbReference>
<dbReference type="PROSITE" id="PS00018">
    <property type="entry name" value="EF_HAND_1"/>
    <property type="match status" value="1"/>
</dbReference>
<keyword evidence="2" id="KW-0106">Calcium</keyword>
<comment type="function">
    <text evidence="3">Troponin is the central regulatory protein of striated muscle contraction. Tn consists of three components: Tn-I which is the inhibitor of actomyosin ATPase, Tn-T which contains the binding site for tropomyosin and Tn-C. The binding of calcium to Tn-C abolishes the inhibitory action of Tn on actin filaments.</text>
</comment>
<dbReference type="InterPro" id="IPR018247">
    <property type="entry name" value="EF_Hand_1_Ca_BS"/>
</dbReference>
<organism evidence="5">
    <name type="scientific">Caligus clemensi</name>
    <name type="common">Sea louse</name>
    <dbReference type="NCBI Taxonomy" id="344056"/>
    <lineage>
        <taxon>Eukaryota</taxon>
        <taxon>Metazoa</taxon>
        <taxon>Ecdysozoa</taxon>
        <taxon>Arthropoda</taxon>
        <taxon>Crustacea</taxon>
        <taxon>Multicrustacea</taxon>
        <taxon>Hexanauplia</taxon>
        <taxon>Copepoda</taxon>
        <taxon>Siphonostomatoida</taxon>
        <taxon>Caligidae</taxon>
        <taxon>Caligus</taxon>
    </lineage>
</organism>
<dbReference type="AlphaFoldDB" id="C1C0P4"/>
<dbReference type="SMART" id="SM00054">
    <property type="entry name" value="EFh"/>
    <property type="match status" value="2"/>
</dbReference>
<dbReference type="Pfam" id="PF13499">
    <property type="entry name" value="EF-hand_7"/>
    <property type="match status" value="2"/>
</dbReference>